<sequence length="193" mass="22009">MKKKSEIAKDFGIPANTLSTYLKNKDKILSSVSTSDQCRKRDKGPENPDVDECVLKWFKQARDRKIPLSGPLITAKAEEFSVSLGKEKFKASTGWLDGFKKRNNISFKTVSVESGGVDQQAASDWKNNLVEWIQDRNARDIFNVDETGLFYKCTPDKTLTFKNERCSGGKLSKENVSHFWLVQIWIVLKSYLF</sequence>
<keyword evidence="2" id="KW-0238">DNA-binding</keyword>
<comment type="subcellular location">
    <subcellularLocation>
        <location evidence="1">Nucleus</location>
    </subcellularLocation>
</comment>
<dbReference type="GO" id="GO:0003677">
    <property type="term" value="F:DNA binding"/>
    <property type="evidence" value="ECO:0007669"/>
    <property type="project" value="UniProtKB-KW"/>
</dbReference>
<evidence type="ECO:0000259" key="4">
    <source>
        <dbReference type="PROSITE" id="PS51253"/>
    </source>
</evidence>
<dbReference type="InterPro" id="IPR009057">
    <property type="entry name" value="Homeodomain-like_sf"/>
</dbReference>
<dbReference type="AlphaFoldDB" id="A0A1B6MNF9"/>
<feature type="domain" description="HTH CENPB-type" evidence="4">
    <location>
        <begin position="38"/>
        <end position="109"/>
    </location>
</feature>
<evidence type="ECO:0000256" key="3">
    <source>
        <dbReference type="ARBA" id="ARBA00023242"/>
    </source>
</evidence>
<dbReference type="SUPFAM" id="SSF46689">
    <property type="entry name" value="Homeodomain-like"/>
    <property type="match status" value="2"/>
</dbReference>
<gene>
    <name evidence="5" type="ORF">g.28049</name>
</gene>
<dbReference type="PANTHER" id="PTHR19303">
    <property type="entry name" value="TRANSPOSON"/>
    <property type="match status" value="1"/>
</dbReference>
<organism evidence="5">
    <name type="scientific">Graphocephala atropunctata</name>
    <dbReference type="NCBI Taxonomy" id="36148"/>
    <lineage>
        <taxon>Eukaryota</taxon>
        <taxon>Metazoa</taxon>
        <taxon>Ecdysozoa</taxon>
        <taxon>Arthropoda</taxon>
        <taxon>Hexapoda</taxon>
        <taxon>Insecta</taxon>
        <taxon>Pterygota</taxon>
        <taxon>Neoptera</taxon>
        <taxon>Paraneoptera</taxon>
        <taxon>Hemiptera</taxon>
        <taxon>Auchenorrhyncha</taxon>
        <taxon>Membracoidea</taxon>
        <taxon>Cicadellidae</taxon>
        <taxon>Cicadellinae</taxon>
        <taxon>Cicadellini</taxon>
        <taxon>Graphocephala</taxon>
    </lineage>
</organism>
<dbReference type="InterPro" id="IPR050863">
    <property type="entry name" value="CenT-Element_Derived"/>
</dbReference>
<dbReference type="GO" id="GO:0005634">
    <property type="term" value="C:nucleus"/>
    <property type="evidence" value="ECO:0007669"/>
    <property type="project" value="UniProtKB-SubCell"/>
</dbReference>
<dbReference type="Gene3D" id="1.10.10.60">
    <property type="entry name" value="Homeodomain-like"/>
    <property type="match status" value="2"/>
</dbReference>
<dbReference type="PROSITE" id="PS51253">
    <property type="entry name" value="HTH_CENPB"/>
    <property type="match status" value="1"/>
</dbReference>
<accession>A0A1B6MNF9</accession>
<reference evidence="5" key="1">
    <citation type="submission" date="2015-11" db="EMBL/GenBank/DDBJ databases">
        <title>De novo transcriptome assembly of four potential Pierce s Disease insect vectors from Arizona vineyards.</title>
        <authorList>
            <person name="Tassone E.E."/>
        </authorList>
    </citation>
    <scope>NUCLEOTIDE SEQUENCE</scope>
</reference>
<evidence type="ECO:0000256" key="2">
    <source>
        <dbReference type="ARBA" id="ARBA00023125"/>
    </source>
</evidence>
<protein>
    <recommendedName>
        <fullName evidence="4">HTH CENPB-type domain-containing protein</fullName>
    </recommendedName>
</protein>
<dbReference type="EMBL" id="GEBQ01002491">
    <property type="protein sequence ID" value="JAT37486.1"/>
    <property type="molecule type" value="Transcribed_RNA"/>
</dbReference>
<evidence type="ECO:0000313" key="5">
    <source>
        <dbReference type="EMBL" id="JAT37486.1"/>
    </source>
</evidence>
<evidence type="ECO:0000256" key="1">
    <source>
        <dbReference type="ARBA" id="ARBA00004123"/>
    </source>
</evidence>
<dbReference type="Pfam" id="PF04218">
    <property type="entry name" value="CENP-B_N"/>
    <property type="match status" value="1"/>
</dbReference>
<dbReference type="InterPro" id="IPR006600">
    <property type="entry name" value="HTH_CenpB_DNA-bd_dom"/>
</dbReference>
<dbReference type="Pfam" id="PF03221">
    <property type="entry name" value="HTH_Tnp_Tc5"/>
    <property type="match status" value="1"/>
</dbReference>
<proteinExistence type="predicted"/>
<keyword evidence="3" id="KW-0539">Nucleus</keyword>
<dbReference type="PANTHER" id="PTHR19303:SF73">
    <property type="entry name" value="PROTEIN PDC2"/>
    <property type="match status" value="1"/>
</dbReference>
<name>A0A1B6MNF9_9HEMI</name>
<dbReference type="InterPro" id="IPR007889">
    <property type="entry name" value="HTH_Psq"/>
</dbReference>
<dbReference type="SMART" id="SM00674">
    <property type="entry name" value="CENPB"/>
    <property type="match status" value="1"/>
</dbReference>